<keyword evidence="2" id="KW-0813">Transport</keyword>
<dbReference type="InterPro" id="IPR058792">
    <property type="entry name" value="Beta-barrel_RND_2"/>
</dbReference>
<dbReference type="Proteomes" id="UP000509383">
    <property type="component" value="Chromosome"/>
</dbReference>
<dbReference type="InterPro" id="IPR006143">
    <property type="entry name" value="RND_pump_MFP"/>
</dbReference>
<dbReference type="Gene3D" id="2.40.50.100">
    <property type="match status" value="1"/>
</dbReference>
<keyword evidence="3" id="KW-0175">Coiled coil</keyword>
<comment type="similarity">
    <text evidence="1">Belongs to the membrane fusion protein (MFP) (TC 8.A.1) family.</text>
</comment>
<gene>
    <name evidence="8" type="ORF">TUM18999_31530</name>
</gene>
<dbReference type="PANTHER" id="PTHR30097:SF4">
    <property type="entry name" value="SLR6042 PROTEIN"/>
    <property type="match status" value="1"/>
</dbReference>
<dbReference type="GO" id="GO:0030288">
    <property type="term" value="C:outer membrane-bounded periplasmic space"/>
    <property type="evidence" value="ECO:0007669"/>
    <property type="project" value="TreeGrafter"/>
</dbReference>
<dbReference type="RefSeq" id="WP_173175292.1">
    <property type="nucleotide sequence ID" value="NZ_AP023189.1"/>
</dbReference>
<dbReference type="EMBL" id="AP023189">
    <property type="protein sequence ID" value="BCG24962.1"/>
    <property type="molecule type" value="Genomic_DNA"/>
</dbReference>
<dbReference type="Pfam" id="PF25919">
    <property type="entry name" value="BSH_CusB"/>
    <property type="match status" value="1"/>
</dbReference>
<dbReference type="Gene3D" id="2.40.420.20">
    <property type="match status" value="1"/>
</dbReference>
<dbReference type="PANTHER" id="PTHR30097">
    <property type="entry name" value="CATION EFFLUX SYSTEM PROTEIN CUSB"/>
    <property type="match status" value="1"/>
</dbReference>
<evidence type="ECO:0000256" key="1">
    <source>
        <dbReference type="ARBA" id="ARBA00009477"/>
    </source>
</evidence>
<dbReference type="InterPro" id="IPR051909">
    <property type="entry name" value="MFP_Cation_Efflux"/>
</dbReference>
<dbReference type="KEGG" id="ptw:TUM18999_31530"/>
<dbReference type="GO" id="GO:0060003">
    <property type="term" value="P:copper ion export"/>
    <property type="evidence" value="ECO:0007669"/>
    <property type="project" value="TreeGrafter"/>
</dbReference>
<evidence type="ECO:0000313" key="9">
    <source>
        <dbReference type="Proteomes" id="UP000509383"/>
    </source>
</evidence>
<feature type="domain" description="CusB-like beta-barrel" evidence="6">
    <location>
        <begin position="223"/>
        <end position="293"/>
    </location>
</feature>
<dbReference type="GO" id="GO:0046914">
    <property type="term" value="F:transition metal ion binding"/>
    <property type="evidence" value="ECO:0007669"/>
    <property type="project" value="TreeGrafter"/>
</dbReference>
<dbReference type="Gene3D" id="1.10.287.470">
    <property type="entry name" value="Helix hairpin bin"/>
    <property type="match status" value="1"/>
</dbReference>
<dbReference type="AlphaFoldDB" id="A0A6J4E587"/>
<dbReference type="SUPFAM" id="SSF111369">
    <property type="entry name" value="HlyD-like secretion proteins"/>
    <property type="match status" value="1"/>
</dbReference>
<feature type="signal peptide" evidence="4">
    <location>
        <begin position="1"/>
        <end position="27"/>
    </location>
</feature>
<dbReference type="Pfam" id="PF25975">
    <property type="entry name" value="CzcB_C"/>
    <property type="match status" value="1"/>
</dbReference>
<dbReference type="InterPro" id="IPR058649">
    <property type="entry name" value="CzcB_C"/>
</dbReference>
<dbReference type="Pfam" id="PF25954">
    <property type="entry name" value="Beta-barrel_RND_2"/>
    <property type="match status" value="1"/>
</dbReference>
<dbReference type="GO" id="GO:0016020">
    <property type="term" value="C:membrane"/>
    <property type="evidence" value="ECO:0007669"/>
    <property type="project" value="InterPro"/>
</dbReference>
<evidence type="ECO:0000256" key="4">
    <source>
        <dbReference type="SAM" id="SignalP"/>
    </source>
</evidence>
<organism evidence="8 9">
    <name type="scientific">Pseudomonas tohonis</name>
    <dbReference type="NCBI Taxonomy" id="2725477"/>
    <lineage>
        <taxon>Bacteria</taxon>
        <taxon>Pseudomonadati</taxon>
        <taxon>Pseudomonadota</taxon>
        <taxon>Gammaproteobacteria</taxon>
        <taxon>Pseudomonadales</taxon>
        <taxon>Pseudomonadaceae</taxon>
        <taxon>Pseudomonas</taxon>
    </lineage>
</organism>
<proteinExistence type="inferred from homology"/>
<protein>
    <submittedName>
        <fullName evidence="8">Membrane protein</fullName>
    </submittedName>
</protein>
<reference evidence="8 9" key="1">
    <citation type="submission" date="2020-05" db="EMBL/GenBank/DDBJ databases">
        <title>Characterization of novel class B3 metallo-beta-lactamase from novel Pseudomonas species.</title>
        <authorList>
            <person name="Yamada K."/>
            <person name="Aoki K."/>
            <person name="Ishii Y."/>
        </authorList>
    </citation>
    <scope>NUCLEOTIDE SEQUENCE [LARGE SCALE GENOMIC DNA]</scope>
    <source>
        <strain evidence="8 9">TUM18999</strain>
    </source>
</reference>
<feature type="domain" description="CzcB-like C-terminal circularly permuted SH3-like" evidence="7">
    <location>
        <begin position="305"/>
        <end position="362"/>
    </location>
</feature>
<evidence type="ECO:0000259" key="6">
    <source>
        <dbReference type="Pfam" id="PF25954"/>
    </source>
</evidence>
<dbReference type="GO" id="GO:0015679">
    <property type="term" value="P:plasma membrane copper ion transport"/>
    <property type="evidence" value="ECO:0007669"/>
    <property type="project" value="TreeGrafter"/>
</dbReference>
<evidence type="ECO:0000259" key="7">
    <source>
        <dbReference type="Pfam" id="PF25975"/>
    </source>
</evidence>
<dbReference type="GO" id="GO:0022857">
    <property type="term" value="F:transmembrane transporter activity"/>
    <property type="evidence" value="ECO:0007669"/>
    <property type="project" value="InterPro"/>
</dbReference>
<feature type="coiled-coil region" evidence="3">
    <location>
        <begin position="144"/>
        <end position="171"/>
    </location>
</feature>
<feature type="chain" id="PRO_5027001963" evidence="4">
    <location>
        <begin position="28"/>
        <end position="371"/>
    </location>
</feature>
<dbReference type="InterPro" id="IPR058790">
    <property type="entry name" value="BSH_CusB"/>
</dbReference>
<dbReference type="Gene3D" id="2.40.30.170">
    <property type="match status" value="1"/>
</dbReference>
<evidence type="ECO:0000259" key="5">
    <source>
        <dbReference type="Pfam" id="PF25919"/>
    </source>
</evidence>
<evidence type="ECO:0000313" key="8">
    <source>
        <dbReference type="EMBL" id="BCG24962.1"/>
    </source>
</evidence>
<accession>A0A6J4E587</accession>
<name>A0A6J4E587_9PSED</name>
<dbReference type="NCBIfam" id="TIGR01730">
    <property type="entry name" value="RND_mfp"/>
    <property type="match status" value="1"/>
</dbReference>
<evidence type="ECO:0000256" key="2">
    <source>
        <dbReference type="ARBA" id="ARBA00022448"/>
    </source>
</evidence>
<keyword evidence="4" id="KW-0732">Signal</keyword>
<sequence length="371" mass="39150">MKVNRQLGYVKSLSLACACLLSGTALGAEKFTVSEEQMQALGIKLIPVQNAMGEVRSRYPAQVVVPPKSEQVISSPLEGLVTQLLVGEFQAVKRGEALARLSSPAMSQLQLQLLQASARATLARQANAREQSLFEEGIIPQRRAQESLAALKEAEATLAQAKSELALAGLSKESMEQVIRTGIPSDSITLTATQDGIVSSISVRPGQRVDAATALLNVTQVDTLWLDVQIPASSSLSVKAGARVEVADKQVSGRVLSLSPTITANNQFVVLRAEIDGASAGLLRPGELVTVEIPVESSGQAWSLPLTAVARNKDDSVIFVRTTDGFLAKPVKVQASAGQLVRVEGDLGPQDQVAVSGVVALKGAWLEEDGE</sequence>
<evidence type="ECO:0000256" key="3">
    <source>
        <dbReference type="SAM" id="Coils"/>
    </source>
</evidence>
<feature type="domain" description="CusB-like barrel-sandwich hybrid" evidence="5">
    <location>
        <begin position="71"/>
        <end position="218"/>
    </location>
</feature>